<proteinExistence type="predicted"/>
<sequence length="42" mass="4898">MKKEDSKGEGSIEAQTKNKAEIKDRKNEKDDSNDEMTRKKEQ</sequence>
<organism evidence="1 2">
    <name type="scientific">Dentiscutata heterogama</name>
    <dbReference type="NCBI Taxonomy" id="1316150"/>
    <lineage>
        <taxon>Eukaryota</taxon>
        <taxon>Fungi</taxon>
        <taxon>Fungi incertae sedis</taxon>
        <taxon>Mucoromycota</taxon>
        <taxon>Glomeromycotina</taxon>
        <taxon>Glomeromycetes</taxon>
        <taxon>Diversisporales</taxon>
        <taxon>Gigasporaceae</taxon>
        <taxon>Dentiscutata</taxon>
    </lineage>
</organism>
<protein>
    <submittedName>
        <fullName evidence="1">10512_t:CDS:1</fullName>
    </submittedName>
</protein>
<name>A0ACA9P239_9GLOM</name>
<dbReference type="Proteomes" id="UP000789702">
    <property type="component" value="Unassembled WGS sequence"/>
</dbReference>
<keyword evidence="2" id="KW-1185">Reference proteome</keyword>
<accession>A0ACA9P239</accession>
<dbReference type="EMBL" id="CAJVPU010021870">
    <property type="protein sequence ID" value="CAG8683094.1"/>
    <property type="molecule type" value="Genomic_DNA"/>
</dbReference>
<gene>
    <name evidence="1" type="ORF">DHETER_LOCUS10761</name>
</gene>
<comment type="caution">
    <text evidence="1">The sequence shown here is derived from an EMBL/GenBank/DDBJ whole genome shotgun (WGS) entry which is preliminary data.</text>
</comment>
<reference evidence="1" key="1">
    <citation type="submission" date="2021-06" db="EMBL/GenBank/DDBJ databases">
        <authorList>
            <person name="Kallberg Y."/>
            <person name="Tangrot J."/>
            <person name="Rosling A."/>
        </authorList>
    </citation>
    <scope>NUCLEOTIDE SEQUENCE</scope>
    <source>
        <strain evidence="1">IL203A</strain>
    </source>
</reference>
<evidence type="ECO:0000313" key="2">
    <source>
        <dbReference type="Proteomes" id="UP000789702"/>
    </source>
</evidence>
<evidence type="ECO:0000313" key="1">
    <source>
        <dbReference type="EMBL" id="CAG8683094.1"/>
    </source>
</evidence>